<keyword evidence="3" id="KW-0949">S-adenosyl-L-methionine</keyword>
<dbReference type="EMBL" id="LUGG01000001">
    <property type="protein sequence ID" value="OBZ78831.1"/>
    <property type="molecule type" value="Genomic_DNA"/>
</dbReference>
<dbReference type="InterPro" id="IPR029063">
    <property type="entry name" value="SAM-dependent_MTases_sf"/>
</dbReference>
<dbReference type="AlphaFoldDB" id="A0A1C7MPL3"/>
<gene>
    <name evidence="5" type="ORF">A0H81_00364</name>
</gene>
<sequence length="214" mass="23686">MPYSLILVVALGMMFERQLRDGFPIQNVVASDLHPGFWEAGHKLFNSTPDTFPVPFVAGDAFNPDHLEIVPPFYSPPHTPVPKLSELTSLNPLRGHVSAIHASSFFHLFDEAKQLHLAKALAGLLSPEPGSIILGAHGGRPEKGYRVEALGSNWRGVQMFCHSPESWIELWEEQVFKKGTVKVEAKLYEVIVPGAAGHIFEAQCRIDEDTVQLN</sequence>
<keyword evidence="6" id="KW-1185">Reference proteome</keyword>
<dbReference type="GO" id="GO:0016740">
    <property type="term" value="F:transferase activity"/>
    <property type="evidence" value="ECO:0007669"/>
    <property type="project" value="UniProtKB-KW"/>
</dbReference>
<evidence type="ECO:0000313" key="5">
    <source>
        <dbReference type="EMBL" id="OBZ78831.1"/>
    </source>
</evidence>
<name>A0A1C7MPL3_GRIFR</name>
<keyword evidence="2" id="KW-0808">Transferase</keyword>
<evidence type="ECO:0000256" key="3">
    <source>
        <dbReference type="ARBA" id="ARBA00022691"/>
    </source>
</evidence>
<proteinExistence type="inferred from homology"/>
<dbReference type="SUPFAM" id="SSF53335">
    <property type="entry name" value="S-adenosyl-L-methionine-dependent methyltransferases"/>
    <property type="match status" value="1"/>
</dbReference>
<evidence type="ECO:0000256" key="2">
    <source>
        <dbReference type="ARBA" id="ARBA00022679"/>
    </source>
</evidence>
<evidence type="ECO:0000256" key="4">
    <source>
        <dbReference type="ARBA" id="ARBA00038314"/>
    </source>
</evidence>
<dbReference type="STRING" id="5627.A0A1C7MPL3"/>
<evidence type="ECO:0000313" key="6">
    <source>
        <dbReference type="Proteomes" id="UP000092993"/>
    </source>
</evidence>
<dbReference type="OMA" id="AQCRIDE"/>
<protein>
    <submittedName>
        <fullName evidence="5">Uncharacterized protein</fullName>
    </submittedName>
</protein>
<reference evidence="5 6" key="1">
    <citation type="submission" date="2016-03" db="EMBL/GenBank/DDBJ databases">
        <title>Whole genome sequencing of Grifola frondosa 9006-11.</title>
        <authorList>
            <person name="Min B."/>
            <person name="Park H."/>
            <person name="Kim J.-G."/>
            <person name="Cho H."/>
            <person name="Oh Y.-L."/>
            <person name="Kong W.-S."/>
            <person name="Choi I.-G."/>
        </authorList>
    </citation>
    <scope>NUCLEOTIDE SEQUENCE [LARGE SCALE GENOMIC DNA]</scope>
    <source>
        <strain evidence="5 6">9006-11</strain>
    </source>
</reference>
<organism evidence="5 6">
    <name type="scientific">Grifola frondosa</name>
    <name type="common">Maitake</name>
    <name type="synonym">Polyporus frondosus</name>
    <dbReference type="NCBI Taxonomy" id="5627"/>
    <lineage>
        <taxon>Eukaryota</taxon>
        <taxon>Fungi</taxon>
        <taxon>Dikarya</taxon>
        <taxon>Basidiomycota</taxon>
        <taxon>Agaricomycotina</taxon>
        <taxon>Agaricomycetes</taxon>
        <taxon>Polyporales</taxon>
        <taxon>Grifolaceae</taxon>
        <taxon>Grifola</taxon>
    </lineage>
</organism>
<comment type="caution">
    <text evidence="5">The sequence shown here is derived from an EMBL/GenBank/DDBJ whole genome shotgun (WGS) entry which is preliminary data.</text>
</comment>
<dbReference type="PANTHER" id="PTHR35897:SF1">
    <property type="entry name" value="METHYLTRANSFERASE AUSD"/>
    <property type="match status" value="1"/>
</dbReference>
<dbReference type="Proteomes" id="UP000092993">
    <property type="component" value="Unassembled WGS sequence"/>
</dbReference>
<comment type="pathway">
    <text evidence="1">Secondary metabolite biosynthesis.</text>
</comment>
<dbReference type="OrthoDB" id="2094832at2759"/>
<dbReference type="InterPro" id="IPR051654">
    <property type="entry name" value="Meroterpenoid_MTases"/>
</dbReference>
<accession>A0A1C7MPL3</accession>
<dbReference type="PANTHER" id="PTHR35897">
    <property type="entry name" value="METHYLTRANSFERASE AUSD"/>
    <property type="match status" value="1"/>
</dbReference>
<evidence type="ECO:0000256" key="1">
    <source>
        <dbReference type="ARBA" id="ARBA00005179"/>
    </source>
</evidence>
<comment type="similarity">
    <text evidence="4">Belongs to the class I-like SAM-binding methyltransferase superfamily.</text>
</comment>